<gene>
    <name evidence="2" type="ORF">PV04_03577</name>
</gene>
<proteinExistence type="predicted"/>
<dbReference type="HOGENOM" id="CLU_1283109_0_0_1"/>
<evidence type="ECO:0000256" key="1">
    <source>
        <dbReference type="SAM" id="MobiDB-lite"/>
    </source>
</evidence>
<sequence length="215" mass="24365">MTFTWRDRRHCVVFARRRVPRRSARDHKYGRDDHFNGSHPHFISQSQIASRYKTQQATNQNQQPSALIISSPQTFKPINSMAEAFNGQVLMDQPAGTGNRPYAAESWLEPWLIKHSEFYRKHFTRDGRRESKSTRRHSVVAEGLESRKNSVAVPEAEAPATAAPGTEAVAATPAPVEQARTSTEAEAAAREHPETLNKKDRVSAWRRSVGWFPHP</sequence>
<feature type="compositionally biased region" description="Low complexity" evidence="1">
    <location>
        <begin position="151"/>
        <end position="186"/>
    </location>
</feature>
<feature type="region of interest" description="Disordered" evidence="1">
    <location>
        <begin position="125"/>
        <end position="200"/>
    </location>
</feature>
<protein>
    <submittedName>
        <fullName evidence="2">Uncharacterized protein</fullName>
    </submittedName>
</protein>
<dbReference type="Proteomes" id="UP000054266">
    <property type="component" value="Unassembled WGS sequence"/>
</dbReference>
<reference evidence="2 3" key="1">
    <citation type="submission" date="2015-01" db="EMBL/GenBank/DDBJ databases">
        <title>The Genome Sequence of Capronia semiimmersa CBS27337.</title>
        <authorList>
            <consortium name="The Broad Institute Genomics Platform"/>
            <person name="Cuomo C."/>
            <person name="de Hoog S."/>
            <person name="Gorbushina A."/>
            <person name="Stielow B."/>
            <person name="Teixiera M."/>
            <person name="Abouelleil A."/>
            <person name="Chapman S.B."/>
            <person name="Priest M."/>
            <person name="Young S.K."/>
            <person name="Wortman J."/>
            <person name="Nusbaum C."/>
            <person name="Birren B."/>
        </authorList>
    </citation>
    <scope>NUCLEOTIDE SEQUENCE [LARGE SCALE GENOMIC DNA]</scope>
    <source>
        <strain evidence="2 3">CBS 27337</strain>
    </source>
</reference>
<feature type="compositionally biased region" description="Basic and acidic residues" evidence="1">
    <location>
        <begin position="187"/>
        <end position="200"/>
    </location>
</feature>
<dbReference type="AlphaFoldDB" id="A0A0D2FSK5"/>
<accession>A0A0D2FSK5</accession>
<evidence type="ECO:0000313" key="3">
    <source>
        <dbReference type="Proteomes" id="UP000054266"/>
    </source>
</evidence>
<dbReference type="EMBL" id="KN846957">
    <property type="protein sequence ID" value="KIW71403.1"/>
    <property type="molecule type" value="Genomic_DNA"/>
</dbReference>
<evidence type="ECO:0000313" key="2">
    <source>
        <dbReference type="EMBL" id="KIW71403.1"/>
    </source>
</evidence>
<keyword evidence="3" id="KW-1185">Reference proteome</keyword>
<organism evidence="2 3">
    <name type="scientific">Phialophora macrospora</name>
    <dbReference type="NCBI Taxonomy" id="1851006"/>
    <lineage>
        <taxon>Eukaryota</taxon>
        <taxon>Fungi</taxon>
        <taxon>Dikarya</taxon>
        <taxon>Ascomycota</taxon>
        <taxon>Pezizomycotina</taxon>
        <taxon>Eurotiomycetes</taxon>
        <taxon>Chaetothyriomycetidae</taxon>
        <taxon>Chaetothyriales</taxon>
        <taxon>Herpotrichiellaceae</taxon>
        <taxon>Phialophora</taxon>
    </lineage>
</organism>
<name>A0A0D2FSK5_9EURO</name>